<sequence>MTTELFEEPRIKARRPAWRQRLVDAESGLREGIRADSTLFAFFFCAGVVVLTSIVLGLERWEWAILVLSLGFAFSAELLHQVLKQATAAYRRHFDAIFRLGTAAVVVAHLTAFSVSAILLWPHFSSLWRS</sequence>
<evidence type="ECO:0000313" key="2">
    <source>
        <dbReference type="EMBL" id="SFI54054.1"/>
    </source>
</evidence>
<dbReference type="Gene3D" id="1.10.3830.10">
    <property type="entry name" value="Diacylglycerol kinase (DAGK) domain"/>
    <property type="match status" value="1"/>
</dbReference>
<evidence type="ECO:0000313" key="3">
    <source>
        <dbReference type="Proteomes" id="UP000199518"/>
    </source>
</evidence>
<dbReference type="AlphaFoldDB" id="A0A1I3J1F0"/>
<dbReference type="GO" id="GO:0008654">
    <property type="term" value="P:phospholipid biosynthetic process"/>
    <property type="evidence" value="ECO:0007669"/>
    <property type="project" value="InterPro"/>
</dbReference>
<dbReference type="OrthoDB" id="215805at2"/>
<dbReference type="GO" id="GO:0016301">
    <property type="term" value="F:kinase activity"/>
    <property type="evidence" value="ECO:0007669"/>
    <property type="project" value="UniProtKB-KW"/>
</dbReference>
<dbReference type="GO" id="GO:0016020">
    <property type="term" value="C:membrane"/>
    <property type="evidence" value="ECO:0007669"/>
    <property type="project" value="InterPro"/>
</dbReference>
<accession>A0A1I3J1F0</accession>
<keyword evidence="2" id="KW-0418">Kinase</keyword>
<reference evidence="3" key="1">
    <citation type="submission" date="2016-10" db="EMBL/GenBank/DDBJ databases">
        <authorList>
            <person name="Varghese N."/>
            <person name="Submissions S."/>
        </authorList>
    </citation>
    <scope>NUCLEOTIDE SEQUENCE [LARGE SCALE GENOMIC DNA]</scope>
    <source>
        <strain evidence="3">DSM 26348</strain>
    </source>
</reference>
<dbReference type="Pfam" id="PF01219">
    <property type="entry name" value="DAGK_prokar"/>
    <property type="match status" value="1"/>
</dbReference>
<evidence type="ECO:0000256" key="1">
    <source>
        <dbReference type="SAM" id="Phobius"/>
    </source>
</evidence>
<dbReference type="Proteomes" id="UP000199518">
    <property type="component" value="Unassembled WGS sequence"/>
</dbReference>
<dbReference type="RefSeq" id="WP_092051055.1">
    <property type="nucleotide sequence ID" value="NZ_FOQD01000010.1"/>
</dbReference>
<gene>
    <name evidence="2" type="ORF">SAMN05421753_11027</name>
</gene>
<keyword evidence="1" id="KW-0812">Transmembrane</keyword>
<keyword evidence="1" id="KW-0472">Membrane</keyword>
<protein>
    <submittedName>
        <fullName evidence="2">Diacylglycerol kinase</fullName>
    </submittedName>
</protein>
<organism evidence="2 3">
    <name type="scientific">Planctomicrobium piriforme</name>
    <dbReference type="NCBI Taxonomy" id="1576369"/>
    <lineage>
        <taxon>Bacteria</taxon>
        <taxon>Pseudomonadati</taxon>
        <taxon>Planctomycetota</taxon>
        <taxon>Planctomycetia</taxon>
        <taxon>Planctomycetales</taxon>
        <taxon>Planctomycetaceae</taxon>
        <taxon>Planctomicrobium</taxon>
    </lineage>
</organism>
<dbReference type="EMBL" id="FOQD01000010">
    <property type="protein sequence ID" value="SFI54054.1"/>
    <property type="molecule type" value="Genomic_DNA"/>
</dbReference>
<name>A0A1I3J1F0_9PLAN</name>
<feature type="transmembrane region" description="Helical" evidence="1">
    <location>
        <begin position="39"/>
        <end position="57"/>
    </location>
</feature>
<feature type="transmembrane region" description="Helical" evidence="1">
    <location>
        <begin position="100"/>
        <end position="121"/>
    </location>
</feature>
<keyword evidence="2" id="KW-0808">Transferase</keyword>
<keyword evidence="3" id="KW-1185">Reference proteome</keyword>
<proteinExistence type="predicted"/>
<keyword evidence="1" id="KW-1133">Transmembrane helix</keyword>
<feature type="transmembrane region" description="Helical" evidence="1">
    <location>
        <begin position="63"/>
        <end position="79"/>
    </location>
</feature>
<dbReference type="STRING" id="1576369.SAMN05421753_11027"/>
<dbReference type="InterPro" id="IPR000829">
    <property type="entry name" value="DAGK"/>
</dbReference>